<dbReference type="PROSITE" id="PS50262">
    <property type="entry name" value="G_PROTEIN_RECEP_F1_2"/>
    <property type="match status" value="1"/>
</dbReference>
<protein>
    <recommendedName>
        <fullName evidence="6">G-protein coupled receptors family 1 profile domain-containing protein</fullName>
    </recommendedName>
</protein>
<feature type="transmembrane region" description="Helical" evidence="5">
    <location>
        <begin position="58"/>
        <end position="78"/>
    </location>
</feature>
<sequence length="345" mass="39917">MTNGTDPSLTLARHCLLYTFILDGVFNWILLMIGFAGNALTCLVVWKDRKMSAMSLLMINLAVVDTLILLIWTSQTAIPAFCNYFKGCQLYYRIKRAIWIYGWPFGTTVQLIGTWSIVSITFSRFVSVCWPSRASHLNSRRHILMRTLAMHIGCIVFSSFRFAEVYIVYDDNGNMLYRKTALASSVIYKYVYTLAFYYAITYLVPLSMLMYFTVRLIINLREINKRRQEMSRKAKERSDLTFSLIIVVVIFMFCQLPNPIRRLLYVIYAPLRIRCGTPYFYFSSWTVTLVNFNSSCNFFIFCLCSPGFRRQLKQMIIRRGRVGPLGLSNAVNNGRVNSVSSRISS</sequence>
<dbReference type="CDD" id="cd14978">
    <property type="entry name" value="7tmA_FMRFamide_R-like"/>
    <property type="match status" value="1"/>
</dbReference>
<evidence type="ECO:0000313" key="7">
    <source>
        <dbReference type="EMBL" id="KAK2146435.1"/>
    </source>
</evidence>
<evidence type="ECO:0000259" key="6">
    <source>
        <dbReference type="PROSITE" id="PS50262"/>
    </source>
</evidence>
<dbReference type="GO" id="GO:0008528">
    <property type="term" value="F:G protein-coupled peptide receptor activity"/>
    <property type="evidence" value="ECO:0007669"/>
    <property type="project" value="InterPro"/>
</dbReference>
<dbReference type="InterPro" id="IPR017452">
    <property type="entry name" value="GPCR_Rhodpsn_7TM"/>
</dbReference>
<feature type="domain" description="G-protein coupled receptors family 1 profile" evidence="6">
    <location>
        <begin position="37"/>
        <end position="301"/>
    </location>
</feature>
<dbReference type="InterPro" id="IPR052954">
    <property type="entry name" value="GPCR-Ligand_Int"/>
</dbReference>
<dbReference type="AlphaFoldDB" id="A0AAD9J681"/>
<feature type="transmembrane region" description="Helical" evidence="5">
    <location>
        <begin position="143"/>
        <end position="169"/>
    </location>
</feature>
<evidence type="ECO:0000256" key="2">
    <source>
        <dbReference type="ARBA" id="ARBA00022692"/>
    </source>
</evidence>
<keyword evidence="4 5" id="KW-0472">Membrane</keyword>
<dbReference type="InterPro" id="IPR000276">
    <property type="entry name" value="GPCR_Rhodpsn"/>
</dbReference>
<dbReference type="PRINTS" id="PR00237">
    <property type="entry name" value="GPCRRHODOPSN"/>
</dbReference>
<organism evidence="7 8">
    <name type="scientific">Paralvinella palmiformis</name>
    <dbReference type="NCBI Taxonomy" id="53620"/>
    <lineage>
        <taxon>Eukaryota</taxon>
        <taxon>Metazoa</taxon>
        <taxon>Spiralia</taxon>
        <taxon>Lophotrochozoa</taxon>
        <taxon>Annelida</taxon>
        <taxon>Polychaeta</taxon>
        <taxon>Sedentaria</taxon>
        <taxon>Canalipalpata</taxon>
        <taxon>Terebellida</taxon>
        <taxon>Terebelliformia</taxon>
        <taxon>Alvinellidae</taxon>
        <taxon>Paralvinella</taxon>
    </lineage>
</organism>
<dbReference type="PANTHER" id="PTHR46641">
    <property type="entry name" value="FMRFAMIDE RECEPTOR-RELATED"/>
    <property type="match status" value="1"/>
</dbReference>
<comment type="caution">
    <text evidence="7">The sequence shown here is derived from an EMBL/GenBank/DDBJ whole genome shotgun (WGS) entry which is preliminary data.</text>
</comment>
<comment type="subcellular location">
    <subcellularLocation>
        <location evidence="1">Membrane</location>
    </subcellularLocation>
</comment>
<evidence type="ECO:0000256" key="3">
    <source>
        <dbReference type="ARBA" id="ARBA00022989"/>
    </source>
</evidence>
<feature type="transmembrane region" description="Helical" evidence="5">
    <location>
        <begin position="98"/>
        <end position="122"/>
    </location>
</feature>
<evidence type="ECO:0000256" key="5">
    <source>
        <dbReference type="SAM" id="Phobius"/>
    </source>
</evidence>
<dbReference type="EMBL" id="JAODUP010000608">
    <property type="protein sequence ID" value="KAK2146435.1"/>
    <property type="molecule type" value="Genomic_DNA"/>
</dbReference>
<feature type="transmembrane region" description="Helical" evidence="5">
    <location>
        <begin position="239"/>
        <end position="260"/>
    </location>
</feature>
<keyword evidence="8" id="KW-1185">Reference proteome</keyword>
<evidence type="ECO:0000256" key="1">
    <source>
        <dbReference type="ARBA" id="ARBA00004370"/>
    </source>
</evidence>
<feature type="transmembrane region" description="Helical" evidence="5">
    <location>
        <begin position="280"/>
        <end position="308"/>
    </location>
</feature>
<dbReference type="InterPro" id="IPR019427">
    <property type="entry name" value="7TM_GPCR_serpentine_rcpt_Srw"/>
</dbReference>
<dbReference type="Pfam" id="PF10324">
    <property type="entry name" value="7TM_GPCR_Srw"/>
    <property type="match status" value="1"/>
</dbReference>
<evidence type="ECO:0000313" key="8">
    <source>
        <dbReference type="Proteomes" id="UP001208570"/>
    </source>
</evidence>
<proteinExistence type="predicted"/>
<feature type="transmembrane region" description="Helical" evidence="5">
    <location>
        <begin position="25"/>
        <end position="46"/>
    </location>
</feature>
<dbReference type="PANTHER" id="PTHR46641:SF2">
    <property type="entry name" value="FMRFAMIDE RECEPTOR"/>
    <property type="match status" value="1"/>
</dbReference>
<keyword evidence="2 5" id="KW-0812">Transmembrane</keyword>
<dbReference type="Gene3D" id="1.20.1070.10">
    <property type="entry name" value="Rhodopsin 7-helix transmembrane proteins"/>
    <property type="match status" value="1"/>
</dbReference>
<gene>
    <name evidence="7" type="ORF">LSH36_608g00000</name>
</gene>
<accession>A0AAD9J681</accession>
<reference evidence="7" key="1">
    <citation type="journal article" date="2023" name="Mol. Biol. Evol.">
        <title>Third-Generation Sequencing Reveals the Adaptive Role of the Epigenome in Three Deep-Sea Polychaetes.</title>
        <authorList>
            <person name="Perez M."/>
            <person name="Aroh O."/>
            <person name="Sun Y."/>
            <person name="Lan Y."/>
            <person name="Juniper S.K."/>
            <person name="Young C.R."/>
            <person name="Angers B."/>
            <person name="Qian P.Y."/>
        </authorList>
    </citation>
    <scope>NUCLEOTIDE SEQUENCE</scope>
    <source>
        <strain evidence="7">P08H-3</strain>
    </source>
</reference>
<dbReference type="Proteomes" id="UP001208570">
    <property type="component" value="Unassembled WGS sequence"/>
</dbReference>
<evidence type="ECO:0000256" key="4">
    <source>
        <dbReference type="ARBA" id="ARBA00023136"/>
    </source>
</evidence>
<feature type="transmembrane region" description="Helical" evidence="5">
    <location>
        <begin position="195"/>
        <end position="218"/>
    </location>
</feature>
<keyword evidence="3 5" id="KW-1133">Transmembrane helix</keyword>
<dbReference type="GO" id="GO:0016020">
    <property type="term" value="C:membrane"/>
    <property type="evidence" value="ECO:0007669"/>
    <property type="project" value="UniProtKB-SubCell"/>
</dbReference>
<name>A0AAD9J681_9ANNE</name>
<dbReference type="SUPFAM" id="SSF81321">
    <property type="entry name" value="Family A G protein-coupled receptor-like"/>
    <property type="match status" value="1"/>
</dbReference>